<proteinExistence type="predicted"/>
<feature type="compositionally biased region" description="Basic and acidic residues" evidence="1">
    <location>
        <begin position="13"/>
        <end position="24"/>
    </location>
</feature>
<protein>
    <submittedName>
        <fullName evidence="2">Uncharacterized protein</fullName>
    </submittedName>
</protein>
<comment type="caution">
    <text evidence="2">The sequence shown here is derived from an EMBL/GenBank/DDBJ whole genome shotgun (WGS) entry which is preliminary data.</text>
</comment>
<dbReference type="Proteomes" id="UP001341840">
    <property type="component" value="Unassembled WGS sequence"/>
</dbReference>
<evidence type="ECO:0000256" key="1">
    <source>
        <dbReference type="SAM" id="MobiDB-lite"/>
    </source>
</evidence>
<keyword evidence="3" id="KW-1185">Reference proteome</keyword>
<feature type="compositionally biased region" description="Polar residues" evidence="1">
    <location>
        <begin position="1"/>
        <end position="12"/>
    </location>
</feature>
<evidence type="ECO:0000313" key="3">
    <source>
        <dbReference type="Proteomes" id="UP001341840"/>
    </source>
</evidence>
<reference evidence="2 3" key="1">
    <citation type="journal article" date="2023" name="Plants (Basel)">
        <title>Bridging the Gap: Combining Genomics and Transcriptomics Approaches to Understand Stylosanthes scabra, an Orphan Legume from the Brazilian Caatinga.</title>
        <authorList>
            <person name="Ferreira-Neto J.R.C."/>
            <person name="da Silva M.D."/>
            <person name="Binneck E."/>
            <person name="de Melo N.F."/>
            <person name="da Silva R.H."/>
            <person name="de Melo A.L.T.M."/>
            <person name="Pandolfi V."/>
            <person name="Bustamante F.O."/>
            <person name="Brasileiro-Vidal A.C."/>
            <person name="Benko-Iseppon A.M."/>
        </authorList>
    </citation>
    <scope>NUCLEOTIDE SEQUENCE [LARGE SCALE GENOMIC DNA]</scope>
    <source>
        <tissue evidence="2">Leaves</tissue>
    </source>
</reference>
<name>A0ABU6UZW2_9FABA</name>
<sequence>MVSSGKDPNTQDIDLHNDNGEGRKGRLRASRFLNYQCKRLMAMDAGTVTRWLLASRRGRLLRRDDGHVDGAVGLERRSLGVWWWLVWESQSETLQEDDWAFG</sequence>
<dbReference type="EMBL" id="JASCZI010124046">
    <property type="protein sequence ID" value="MED6165770.1"/>
    <property type="molecule type" value="Genomic_DNA"/>
</dbReference>
<evidence type="ECO:0000313" key="2">
    <source>
        <dbReference type="EMBL" id="MED6165770.1"/>
    </source>
</evidence>
<gene>
    <name evidence="2" type="ORF">PIB30_102760</name>
</gene>
<organism evidence="2 3">
    <name type="scientific">Stylosanthes scabra</name>
    <dbReference type="NCBI Taxonomy" id="79078"/>
    <lineage>
        <taxon>Eukaryota</taxon>
        <taxon>Viridiplantae</taxon>
        <taxon>Streptophyta</taxon>
        <taxon>Embryophyta</taxon>
        <taxon>Tracheophyta</taxon>
        <taxon>Spermatophyta</taxon>
        <taxon>Magnoliopsida</taxon>
        <taxon>eudicotyledons</taxon>
        <taxon>Gunneridae</taxon>
        <taxon>Pentapetalae</taxon>
        <taxon>rosids</taxon>
        <taxon>fabids</taxon>
        <taxon>Fabales</taxon>
        <taxon>Fabaceae</taxon>
        <taxon>Papilionoideae</taxon>
        <taxon>50 kb inversion clade</taxon>
        <taxon>dalbergioids sensu lato</taxon>
        <taxon>Dalbergieae</taxon>
        <taxon>Pterocarpus clade</taxon>
        <taxon>Stylosanthes</taxon>
    </lineage>
</organism>
<feature type="region of interest" description="Disordered" evidence="1">
    <location>
        <begin position="1"/>
        <end position="24"/>
    </location>
</feature>
<accession>A0ABU6UZW2</accession>